<comment type="similarity">
    <text evidence="6">Belongs to the snail C2H2-type zinc-finger protein family.</text>
</comment>
<dbReference type="SMART" id="SM00355">
    <property type="entry name" value="ZnF_C2H2"/>
    <property type="match status" value="9"/>
</dbReference>
<dbReference type="GO" id="GO:0000981">
    <property type="term" value="F:DNA-binding transcription factor activity, RNA polymerase II-specific"/>
    <property type="evidence" value="ECO:0007669"/>
    <property type="project" value="TreeGrafter"/>
</dbReference>
<feature type="compositionally biased region" description="Low complexity" evidence="8">
    <location>
        <begin position="8"/>
        <end position="27"/>
    </location>
</feature>
<dbReference type="InterPro" id="IPR036236">
    <property type="entry name" value="Znf_C2H2_sf"/>
</dbReference>
<protein>
    <recommendedName>
        <fullName evidence="9">C2H2-type domain-containing protein</fullName>
    </recommendedName>
</protein>
<evidence type="ECO:0000256" key="4">
    <source>
        <dbReference type="ARBA" id="ARBA00022833"/>
    </source>
</evidence>
<feature type="region of interest" description="Disordered" evidence="8">
    <location>
        <begin position="94"/>
        <end position="136"/>
    </location>
</feature>
<keyword evidence="5" id="KW-0539">Nucleus</keyword>
<evidence type="ECO:0000256" key="3">
    <source>
        <dbReference type="ARBA" id="ARBA00022771"/>
    </source>
</evidence>
<feature type="compositionally biased region" description="Acidic residues" evidence="8">
    <location>
        <begin position="114"/>
        <end position="123"/>
    </location>
</feature>
<feature type="domain" description="C2H2-type" evidence="9">
    <location>
        <begin position="678"/>
        <end position="706"/>
    </location>
</feature>
<dbReference type="GO" id="GO:0000978">
    <property type="term" value="F:RNA polymerase II cis-regulatory region sequence-specific DNA binding"/>
    <property type="evidence" value="ECO:0007669"/>
    <property type="project" value="TreeGrafter"/>
</dbReference>
<reference evidence="10 11" key="1">
    <citation type="journal article" date="2018" name="Nat. Ecol. Evol.">
        <title>Genomic signatures of mitonuclear coevolution across populations of Tigriopus californicus.</title>
        <authorList>
            <person name="Barreto F.S."/>
            <person name="Watson E.T."/>
            <person name="Lima T.G."/>
            <person name="Willett C.S."/>
            <person name="Edmands S."/>
            <person name="Li W."/>
            <person name="Burton R.S."/>
        </authorList>
    </citation>
    <scope>NUCLEOTIDE SEQUENCE [LARGE SCALE GENOMIC DNA]</scope>
    <source>
        <strain evidence="10 11">San Diego</strain>
    </source>
</reference>
<gene>
    <name evidence="10" type="ORF">TCAL_10229</name>
</gene>
<dbReference type="PROSITE" id="PS00028">
    <property type="entry name" value="ZINC_FINGER_C2H2_1"/>
    <property type="match status" value="2"/>
</dbReference>
<sequence>MAEPSPIALPAPSDSTLPPTSTTASTSKWKASYDSKRRYQSSWALRFKWIARAEGHSEHAYCLVCHKTLFPKLSVLQTHDRGNEHIRRYNASTLVSQPSQGAWPDPSPPQAEQTDQDQAEEDGAVTPSLAETPLEPNLVEGGVKVQIEDASGMIIHTDTIMMLPPEFDGGTVAEGESFPVPLAALGSQNVIQIADRPKNVEKSDDSMKVFRKLGIDPAMKRELLSSETDTKVMLHDLAQSVSVETLLEAVGPVIFEQVGLWDLMMQKAKLDHESANAMEAVIQETEQILAELKLLLENCFEFQEEVQYGRGERVKRKTKNGVTVPQTLATAMDLAAGNWRQKYIEDIKNWTGPSRGILLNISQVKDEAPVAPAEKPPVPPVDAMIADKGADDLDPEFKVTKPENTRKKRRMSCGKCGKMYRFKESLRKHEESCAALLRYKKRGIKFFCMYKDCSIPTQAFVTKEDLVVHFDQEHFEDKDRTIGCSYEGCPQKFATISLMNGHVRKCHQKRSQCLGKESTLCRKCGKMLSKNYMLTHESRCDGLFVRHPQWKKQGDEYICTTDGCSINHGFTCLYGLRVHFQSTHLREDEMIYGCEFCEERFPDKISRNKHVKQQHVKPYQCDNCGRRFGARSKLESHRLTQTGEKPFHCDRCEYRTAKKYNLDEHKQKKHNDLGGRNYYCGLCGKVFITPGRLTSHFRIVHEDGKNPEGTRKKTKPLDKLQPMIVSSQPQIIIQGQDGIETPQVEQEIAVDFITTTLKHGPGDSEEVEFTMV</sequence>
<feature type="region of interest" description="Disordered" evidence="8">
    <location>
        <begin position="1"/>
        <end position="31"/>
    </location>
</feature>
<keyword evidence="11" id="KW-1185">Reference proteome</keyword>
<dbReference type="PANTHER" id="PTHR24388:SF104">
    <property type="entry name" value="AT-RICH BINDING PROTEIN-RELATED"/>
    <property type="match status" value="1"/>
</dbReference>
<dbReference type="SUPFAM" id="SSF57667">
    <property type="entry name" value="beta-beta-alpha zinc fingers"/>
    <property type="match status" value="3"/>
</dbReference>
<keyword evidence="4" id="KW-0862">Zinc</keyword>
<evidence type="ECO:0000256" key="5">
    <source>
        <dbReference type="ARBA" id="ARBA00023242"/>
    </source>
</evidence>
<keyword evidence="1" id="KW-0479">Metal-binding</keyword>
<dbReference type="GO" id="GO:0008270">
    <property type="term" value="F:zinc ion binding"/>
    <property type="evidence" value="ECO:0007669"/>
    <property type="project" value="UniProtKB-KW"/>
</dbReference>
<dbReference type="STRING" id="6832.A0A553NUP5"/>
<evidence type="ECO:0000256" key="7">
    <source>
        <dbReference type="PROSITE-ProRule" id="PRU00042"/>
    </source>
</evidence>
<dbReference type="EMBL" id="VCGU01000010">
    <property type="protein sequence ID" value="TRY69158.1"/>
    <property type="molecule type" value="Genomic_DNA"/>
</dbReference>
<evidence type="ECO:0000259" key="9">
    <source>
        <dbReference type="PROSITE" id="PS50157"/>
    </source>
</evidence>
<evidence type="ECO:0000256" key="6">
    <source>
        <dbReference type="ARBA" id="ARBA00037948"/>
    </source>
</evidence>
<evidence type="ECO:0000256" key="2">
    <source>
        <dbReference type="ARBA" id="ARBA00022737"/>
    </source>
</evidence>
<dbReference type="PANTHER" id="PTHR24388">
    <property type="entry name" value="ZINC FINGER PROTEIN"/>
    <property type="match status" value="1"/>
</dbReference>
<evidence type="ECO:0000256" key="8">
    <source>
        <dbReference type="SAM" id="MobiDB-lite"/>
    </source>
</evidence>
<name>A0A553NUP5_TIGCA</name>
<dbReference type="AlphaFoldDB" id="A0A553NUP5"/>
<feature type="domain" description="C2H2-type" evidence="9">
    <location>
        <begin position="619"/>
        <end position="646"/>
    </location>
</feature>
<evidence type="ECO:0000313" key="10">
    <source>
        <dbReference type="EMBL" id="TRY69158.1"/>
    </source>
</evidence>
<dbReference type="PROSITE" id="PS50157">
    <property type="entry name" value="ZINC_FINGER_C2H2_2"/>
    <property type="match status" value="2"/>
</dbReference>
<comment type="caution">
    <text evidence="10">The sequence shown here is derived from an EMBL/GenBank/DDBJ whole genome shotgun (WGS) entry which is preliminary data.</text>
</comment>
<dbReference type="FunFam" id="3.30.160.60:FF:000446">
    <property type="entry name" value="Zinc finger protein"/>
    <property type="match status" value="1"/>
</dbReference>
<evidence type="ECO:0000313" key="11">
    <source>
        <dbReference type="Proteomes" id="UP000318571"/>
    </source>
</evidence>
<dbReference type="Proteomes" id="UP000318571">
    <property type="component" value="Chromosome 1"/>
</dbReference>
<accession>A0A553NUP5</accession>
<evidence type="ECO:0000256" key="1">
    <source>
        <dbReference type="ARBA" id="ARBA00022723"/>
    </source>
</evidence>
<keyword evidence="2" id="KW-0677">Repeat</keyword>
<dbReference type="Gene3D" id="3.30.160.60">
    <property type="entry name" value="Classic Zinc Finger"/>
    <property type="match status" value="2"/>
</dbReference>
<organism evidence="10 11">
    <name type="scientific">Tigriopus californicus</name>
    <name type="common">Marine copepod</name>
    <dbReference type="NCBI Taxonomy" id="6832"/>
    <lineage>
        <taxon>Eukaryota</taxon>
        <taxon>Metazoa</taxon>
        <taxon>Ecdysozoa</taxon>
        <taxon>Arthropoda</taxon>
        <taxon>Crustacea</taxon>
        <taxon>Multicrustacea</taxon>
        <taxon>Hexanauplia</taxon>
        <taxon>Copepoda</taxon>
        <taxon>Harpacticoida</taxon>
        <taxon>Harpacticidae</taxon>
        <taxon>Tigriopus</taxon>
    </lineage>
</organism>
<proteinExistence type="inferred from homology"/>
<dbReference type="InterPro" id="IPR013087">
    <property type="entry name" value="Znf_C2H2_type"/>
</dbReference>
<dbReference type="InterPro" id="IPR050527">
    <property type="entry name" value="Snail/Krueppel_Znf"/>
</dbReference>
<dbReference type="GO" id="GO:0005634">
    <property type="term" value="C:nucleus"/>
    <property type="evidence" value="ECO:0007669"/>
    <property type="project" value="UniProtKB-ARBA"/>
</dbReference>
<keyword evidence="3 7" id="KW-0863">Zinc-finger</keyword>
<dbReference type="Pfam" id="PF00096">
    <property type="entry name" value="zf-C2H2"/>
    <property type="match status" value="1"/>
</dbReference>